<accession>A0A6J4IDY0</accession>
<feature type="non-terminal residue" evidence="2">
    <location>
        <position position="225"/>
    </location>
</feature>
<feature type="non-terminal residue" evidence="2">
    <location>
        <position position="1"/>
    </location>
</feature>
<name>A0A6J4IDY0_9ACTN</name>
<evidence type="ECO:0000256" key="1">
    <source>
        <dbReference type="SAM" id="MobiDB-lite"/>
    </source>
</evidence>
<feature type="compositionally biased region" description="Basic residues" evidence="1">
    <location>
        <begin position="173"/>
        <end position="187"/>
    </location>
</feature>
<reference evidence="2" key="1">
    <citation type="submission" date="2020-02" db="EMBL/GenBank/DDBJ databases">
        <authorList>
            <person name="Meier V. D."/>
        </authorList>
    </citation>
    <scope>NUCLEOTIDE SEQUENCE</scope>
    <source>
        <strain evidence="2">AVDCRST_MAG20</strain>
    </source>
</reference>
<sequence length="225" mass="24855">ALRLADHRRRRPPCQVPRAERGRGREGDRAPRPGRPRLPRPHDVPGARHVRAARDGCVATRRPSGLRRRPRRPPSRLRRPRRQQPGRLPRQPGGAARGRRAVRGAGVGGDAPVERPSHPHGRPCGPRRHHRQRPAAAPGRRHRRRALLHPLRQGAAPRGALAAGLLAASRGPTGRRLHPARPPRPRRGAGDHRRQPRVQLPPDHLGARWRGRPADPAAGRAGALV</sequence>
<gene>
    <name evidence="2" type="ORF">AVDCRST_MAG20-2214</name>
</gene>
<feature type="compositionally biased region" description="Low complexity" evidence="1">
    <location>
        <begin position="214"/>
        <end position="225"/>
    </location>
</feature>
<feature type="region of interest" description="Disordered" evidence="1">
    <location>
        <begin position="1"/>
        <end position="142"/>
    </location>
</feature>
<feature type="compositionally biased region" description="Basic residues" evidence="1">
    <location>
        <begin position="118"/>
        <end position="142"/>
    </location>
</feature>
<dbReference type="EMBL" id="CADCSY010000092">
    <property type="protein sequence ID" value="CAA9248177.1"/>
    <property type="molecule type" value="Genomic_DNA"/>
</dbReference>
<organism evidence="2">
    <name type="scientific">uncultured Acidimicrobiales bacterium</name>
    <dbReference type="NCBI Taxonomy" id="310071"/>
    <lineage>
        <taxon>Bacteria</taxon>
        <taxon>Bacillati</taxon>
        <taxon>Actinomycetota</taxon>
        <taxon>Acidimicrobiia</taxon>
        <taxon>Acidimicrobiales</taxon>
        <taxon>environmental samples</taxon>
    </lineage>
</organism>
<dbReference type="AlphaFoldDB" id="A0A6J4IDY0"/>
<proteinExistence type="predicted"/>
<feature type="compositionally biased region" description="Basic residues" evidence="1">
    <location>
        <begin position="64"/>
        <end position="84"/>
    </location>
</feature>
<feature type="compositionally biased region" description="Low complexity" evidence="1">
    <location>
        <begin position="85"/>
        <end position="94"/>
    </location>
</feature>
<protein>
    <submittedName>
        <fullName evidence="2">Uncharacterized protein</fullName>
    </submittedName>
</protein>
<feature type="compositionally biased region" description="Basic and acidic residues" evidence="1">
    <location>
        <begin position="18"/>
        <end position="31"/>
    </location>
</feature>
<feature type="region of interest" description="Disordered" evidence="1">
    <location>
        <begin position="167"/>
        <end position="225"/>
    </location>
</feature>
<evidence type="ECO:0000313" key="2">
    <source>
        <dbReference type="EMBL" id="CAA9248177.1"/>
    </source>
</evidence>
<feature type="compositionally biased region" description="Basic residues" evidence="1">
    <location>
        <begin position="1"/>
        <end position="12"/>
    </location>
</feature>